<proteinExistence type="predicted"/>
<organism evidence="1 2">
    <name type="scientific">Dendronalium phyllosphericum CENA369</name>
    <dbReference type="NCBI Taxonomy" id="1725256"/>
    <lineage>
        <taxon>Bacteria</taxon>
        <taxon>Bacillati</taxon>
        <taxon>Cyanobacteriota</taxon>
        <taxon>Cyanophyceae</taxon>
        <taxon>Nostocales</taxon>
        <taxon>Nostocaceae</taxon>
        <taxon>Dendronalium</taxon>
        <taxon>Dendronalium phyllosphericum</taxon>
    </lineage>
</organism>
<sequence>MANKPEQLVVRHFPESLRIRLRVEAMNRRLTMAQLLEAICNEWLERNATTQVTMNEVNTNDEES</sequence>
<protein>
    <submittedName>
        <fullName evidence="1">Uncharacterized protein</fullName>
    </submittedName>
</protein>
<reference evidence="1 2" key="1">
    <citation type="journal article" date="2021" name="Int. J. Syst. Evol. Microbiol.">
        <title>Amazonocrinis nigriterrae gen. nov., sp. nov., Atlanticothrix silvestris gen. nov., sp. nov. and Dendronalium phyllosphericum gen. nov., sp. nov., nostocacean cyanobacteria from Brazilian environments.</title>
        <authorList>
            <person name="Alvarenga D.O."/>
            <person name="Andreote A.P.D."/>
            <person name="Branco L.H.Z."/>
            <person name="Delbaje E."/>
            <person name="Cruz R.B."/>
            <person name="Varani A.M."/>
            <person name="Fiore M.F."/>
        </authorList>
    </citation>
    <scope>NUCLEOTIDE SEQUENCE [LARGE SCALE GENOMIC DNA]</scope>
    <source>
        <strain evidence="1 2">CENA369</strain>
    </source>
</reference>
<evidence type="ECO:0000313" key="1">
    <source>
        <dbReference type="EMBL" id="MBH8575268.1"/>
    </source>
</evidence>
<dbReference type="GO" id="GO:0006355">
    <property type="term" value="P:regulation of DNA-templated transcription"/>
    <property type="evidence" value="ECO:0007669"/>
    <property type="project" value="InterPro"/>
</dbReference>
<dbReference type="Proteomes" id="UP000662314">
    <property type="component" value="Unassembled WGS sequence"/>
</dbReference>
<evidence type="ECO:0000313" key="2">
    <source>
        <dbReference type="Proteomes" id="UP000662314"/>
    </source>
</evidence>
<name>A0A8J7I6V3_9NOST</name>
<keyword evidence="2" id="KW-1185">Reference proteome</keyword>
<dbReference type="InterPro" id="IPR013321">
    <property type="entry name" value="Arc_rbn_hlx_hlx"/>
</dbReference>
<accession>A0A8J7I6V3</accession>
<dbReference type="Gene3D" id="1.10.1220.10">
    <property type="entry name" value="Met repressor-like"/>
    <property type="match status" value="1"/>
</dbReference>
<comment type="caution">
    <text evidence="1">The sequence shown here is derived from an EMBL/GenBank/DDBJ whole genome shotgun (WGS) entry which is preliminary data.</text>
</comment>
<dbReference type="RefSeq" id="WP_214434060.1">
    <property type="nucleotide sequence ID" value="NZ_CAWPUQ010000023.1"/>
</dbReference>
<dbReference type="AlphaFoldDB" id="A0A8J7I6V3"/>
<gene>
    <name evidence="1" type="ORF">I8752_20070</name>
</gene>
<dbReference type="EMBL" id="JAECZA010000119">
    <property type="protein sequence ID" value="MBH8575268.1"/>
    <property type="molecule type" value="Genomic_DNA"/>
</dbReference>